<dbReference type="EMBL" id="MRZV01000038">
    <property type="protein sequence ID" value="PIK61226.1"/>
    <property type="molecule type" value="Genomic_DNA"/>
</dbReference>
<dbReference type="AlphaFoldDB" id="A0A2G8LLT7"/>
<dbReference type="Proteomes" id="UP000230750">
    <property type="component" value="Unassembled WGS sequence"/>
</dbReference>
<feature type="compositionally biased region" description="Basic and acidic residues" evidence="1">
    <location>
        <begin position="142"/>
        <end position="170"/>
    </location>
</feature>
<feature type="region of interest" description="Disordered" evidence="1">
    <location>
        <begin position="116"/>
        <end position="176"/>
    </location>
</feature>
<evidence type="ECO:0000256" key="1">
    <source>
        <dbReference type="SAM" id="MobiDB-lite"/>
    </source>
</evidence>
<protein>
    <submittedName>
        <fullName evidence="2">Uncharacterized protein</fullName>
    </submittedName>
</protein>
<gene>
    <name evidence="2" type="ORF">BSL78_01869</name>
</gene>
<feature type="compositionally biased region" description="Polar residues" evidence="1">
    <location>
        <begin position="17"/>
        <end position="29"/>
    </location>
</feature>
<organism evidence="2 3">
    <name type="scientific">Stichopus japonicus</name>
    <name type="common">Sea cucumber</name>
    <dbReference type="NCBI Taxonomy" id="307972"/>
    <lineage>
        <taxon>Eukaryota</taxon>
        <taxon>Metazoa</taxon>
        <taxon>Echinodermata</taxon>
        <taxon>Eleutherozoa</taxon>
        <taxon>Echinozoa</taxon>
        <taxon>Holothuroidea</taxon>
        <taxon>Aspidochirotacea</taxon>
        <taxon>Aspidochirotida</taxon>
        <taxon>Stichopodidae</taxon>
        <taxon>Apostichopus</taxon>
    </lineage>
</organism>
<name>A0A2G8LLT7_STIJA</name>
<feature type="region of interest" description="Disordered" evidence="1">
    <location>
        <begin position="1"/>
        <end position="30"/>
    </location>
</feature>
<sequence>MLRTIQNLPKVLRAHTPCSSNRKNPSQTPAPVLIERASDHSSEPDRKLCVKPPGHVTDRTISRFLISSRKIVIMKISPNSSAGSPIGGSTQNLKGSAGAIARSIISNEHSLADSSTASSVSFSSGDEDCSQDLSICSSGEEASSRKDGGVLDEKQSKFGDEETAGDELKQDYQQQSLSTDEILPALEGALVHLRKTSQKRRE</sequence>
<keyword evidence="3" id="KW-1185">Reference proteome</keyword>
<evidence type="ECO:0000313" key="3">
    <source>
        <dbReference type="Proteomes" id="UP000230750"/>
    </source>
</evidence>
<reference evidence="2 3" key="1">
    <citation type="journal article" date="2017" name="PLoS Biol.">
        <title>The sea cucumber genome provides insights into morphological evolution and visceral regeneration.</title>
        <authorList>
            <person name="Zhang X."/>
            <person name="Sun L."/>
            <person name="Yuan J."/>
            <person name="Sun Y."/>
            <person name="Gao Y."/>
            <person name="Zhang L."/>
            <person name="Li S."/>
            <person name="Dai H."/>
            <person name="Hamel J.F."/>
            <person name="Liu C."/>
            <person name="Yu Y."/>
            <person name="Liu S."/>
            <person name="Lin W."/>
            <person name="Guo K."/>
            <person name="Jin S."/>
            <person name="Xu P."/>
            <person name="Storey K.B."/>
            <person name="Huan P."/>
            <person name="Zhang T."/>
            <person name="Zhou Y."/>
            <person name="Zhang J."/>
            <person name="Lin C."/>
            <person name="Li X."/>
            <person name="Xing L."/>
            <person name="Huo D."/>
            <person name="Sun M."/>
            <person name="Wang L."/>
            <person name="Mercier A."/>
            <person name="Li F."/>
            <person name="Yang H."/>
            <person name="Xiang J."/>
        </authorList>
    </citation>
    <scope>NUCLEOTIDE SEQUENCE [LARGE SCALE GENOMIC DNA]</scope>
    <source>
        <strain evidence="2">Shaxun</strain>
        <tissue evidence="2">Muscle</tissue>
    </source>
</reference>
<accession>A0A2G8LLT7</accession>
<proteinExistence type="predicted"/>
<evidence type="ECO:0000313" key="2">
    <source>
        <dbReference type="EMBL" id="PIK61226.1"/>
    </source>
</evidence>
<feature type="compositionally biased region" description="Polar residues" evidence="1">
    <location>
        <begin position="131"/>
        <end position="141"/>
    </location>
</feature>
<comment type="caution">
    <text evidence="2">The sequence shown here is derived from an EMBL/GenBank/DDBJ whole genome shotgun (WGS) entry which is preliminary data.</text>
</comment>